<organism evidence="1">
    <name type="scientific">Lepeophtheirus salmonis</name>
    <name type="common">Salmon louse</name>
    <name type="synonym">Caligus salmonis</name>
    <dbReference type="NCBI Taxonomy" id="72036"/>
    <lineage>
        <taxon>Eukaryota</taxon>
        <taxon>Metazoa</taxon>
        <taxon>Ecdysozoa</taxon>
        <taxon>Arthropoda</taxon>
        <taxon>Crustacea</taxon>
        <taxon>Multicrustacea</taxon>
        <taxon>Hexanauplia</taxon>
        <taxon>Copepoda</taxon>
        <taxon>Siphonostomatoida</taxon>
        <taxon>Caligidae</taxon>
        <taxon>Lepeophtheirus</taxon>
    </lineage>
</organism>
<evidence type="ECO:0000313" key="1">
    <source>
        <dbReference type="EMBL" id="CDW34724.1"/>
    </source>
</evidence>
<protein>
    <submittedName>
        <fullName evidence="1">Uncharacterized protein</fullName>
    </submittedName>
</protein>
<reference evidence="1" key="1">
    <citation type="submission" date="2014-05" db="EMBL/GenBank/DDBJ databases">
        <authorList>
            <person name="Chronopoulou M."/>
        </authorList>
    </citation>
    <scope>NUCLEOTIDE SEQUENCE</scope>
    <source>
        <tissue evidence="1">Whole organism</tissue>
    </source>
</reference>
<proteinExistence type="predicted"/>
<dbReference type="AlphaFoldDB" id="A0A0K2U917"/>
<dbReference type="EMBL" id="HACA01017363">
    <property type="protein sequence ID" value="CDW34724.1"/>
    <property type="molecule type" value="Transcribed_RNA"/>
</dbReference>
<feature type="non-terminal residue" evidence="1">
    <location>
        <position position="1"/>
    </location>
</feature>
<name>A0A0K2U917_LEPSM</name>
<accession>A0A0K2U917</accession>
<sequence length="44" mass="5553">LYENYINSIQHFLQDDLYFRGSHIASLHYMKFNFFLAKHKYFEY</sequence>